<evidence type="ECO:0000256" key="1">
    <source>
        <dbReference type="SAM" id="MobiDB-lite"/>
    </source>
</evidence>
<dbReference type="EMBL" id="JAWDGP010006980">
    <property type="protein sequence ID" value="KAK3732118.1"/>
    <property type="molecule type" value="Genomic_DNA"/>
</dbReference>
<organism evidence="2 3">
    <name type="scientific">Elysia crispata</name>
    <name type="common">lettuce slug</name>
    <dbReference type="NCBI Taxonomy" id="231223"/>
    <lineage>
        <taxon>Eukaryota</taxon>
        <taxon>Metazoa</taxon>
        <taxon>Spiralia</taxon>
        <taxon>Lophotrochozoa</taxon>
        <taxon>Mollusca</taxon>
        <taxon>Gastropoda</taxon>
        <taxon>Heterobranchia</taxon>
        <taxon>Euthyneura</taxon>
        <taxon>Panpulmonata</taxon>
        <taxon>Sacoglossa</taxon>
        <taxon>Placobranchoidea</taxon>
        <taxon>Plakobranchidae</taxon>
        <taxon>Elysia</taxon>
    </lineage>
</organism>
<dbReference type="Proteomes" id="UP001283361">
    <property type="component" value="Unassembled WGS sequence"/>
</dbReference>
<comment type="caution">
    <text evidence="2">The sequence shown here is derived from an EMBL/GenBank/DDBJ whole genome shotgun (WGS) entry which is preliminary data.</text>
</comment>
<feature type="region of interest" description="Disordered" evidence="1">
    <location>
        <begin position="29"/>
        <end position="51"/>
    </location>
</feature>
<sequence length="78" mass="8777">MFRPRGAGRQKERVTILFSESATFVVTRARRHKREDGRPLSPGIQSDSCNSIEDRPEQAFQDLGLENTPVVTSERCAS</sequence>
<protein>
    <submittedName>
        <fullName evidence="2">Uncharacterized protein</fullName>
    </submittedName>
</protein>
<name>A0AAE1CSA7_9GAST</name>
<dbReference type="AlphaFoldDB" id="A0AAE1CSA7"/>
<keyword evidence="3" id="KW-1185">Reference proteome</keyword>
<gene>
    <name evidence="2" type="ORF">RRG08_026502</name>
</gene>
<accession>A0AAE1CSA7</accession>
<reference evidence="2" key="1">
    <citation type="journal article" date="2023" name="G3 (Bethesda)">
        <title>A reference genome for the long-term kleptoplast-retaining sea slug Elysia crispata morphotype clarki.</title>
        <authorList>
            <person name="Eastman K.E."/>
            <person name="Pendleton A.L."/>
            <person name="Shaikh M.A."/>
            <person name="Suttiyut T."/>
            <person name="Ogas R."/>
            <person name="Tomko P."/>
            <person name="Gavelis G."/>
            <person name="Widhalm J.R."/>
            <person name="Wisecaver J.H."/>
        </authorList>
    </citation>
    <scope>NUCLEOTIDE SEQUENCE</scope>
    <source>
        <strain evidence="2">ECLA1</strain>
    </source>
</reference>
<evidence type="ECO:0000313" key="3">
    <source>
        <dbReference type="Proteomes" id="UP001283361"/>
    </source>
</evidence>
<proteinExistence type="predicted"/>
<evidence type="ECO:0000313" key="2">
    <source>
        <dbReference type="EMBL" id="KAK3732118.1"/>
    </source>
</evidence>